<dbReference type="EMBL" id="QKYT01000088">
    <property type="protein sequence ID" value="RIA94151.1"/>
    <property type="molecule type" value="Genomic_DNA"/>
</dbReference>
<feature type="coiled-coil region" evidence="1">
    <location>
        <begin position="237"/>
        <end position="298"/>
    </location>
</feature>
<dbReference type="AlphaFoldDB" id="A0A397TGM4"/>
<evidence type="ECO:0000313" key="2">
    <source>
        <dbReference type="EMBL" id="RIA94151.1"/>
    </source>
</evidence>
<proteinExistence type="predicted"/>
<gene>
    <name evidence="2" type="ORF">C1645_873617</name>
</gene>
<accession>A0A397TGM4</accession>
<comment type="caution">
    <text evidence="2">The sequence shown here is derived from an EMBL/GenBank/DDBJ whole genome shotgun (WGS) entry which is preliminary data.</text>
</comment>
<dbReference type="OrthoDB" id="2424973at2759"/>
<reference evidence="2 3" key="1">
    <citation type="submission" date="2018-06" db="EMBL/GenBank/DDBJ databases">
        <title>Comparative genomics reveals the genomic features of Rhizophagus irregularis, R. cerebriforme, R. diaphanum and Gigaspora rosea, and their symbiotic lifestyle signature.</title>
        <authorList>
            <person name="Morin E."/>
            <person name="San Clemente H."/>
            <person name="Chen E.C.H."/>
            <person name="De La Providencia I."/>
            <person name="Hainaut M."/>
            <person name="Kuo A."/>
            <person name="Kohler A."/>
            <person name="Murat C."/>
            <person name="Tang N."/>
            <person name="Roy S."/>
            <person name="Loubradou J."/>
            <person name="Henrissat B."/>
            <person name="Grigoriev I.V."/>
            <person name="Corradi N."/>
            <person name="Roux C."/>
            <person name="Martin F.M."/>
        </authorList>
    </citation>
    <scope>NUCLEOTIDE SEQUENCE [LARGE SCALE GENOMIC DNA]</scope>
    <source>
        <strain evidence="2 3">DAOM 227022</strain>
    </source>
</reference>
<dbReference type="STRING" id="658196.A0A397TGM4"/>
<sequence>MCEEFKEWEKLDYSRALIFWKNVTNVNSELDLLEKVVENFEVEHRHKNDWLSKSIRILKHGYMKLGQLSNVDDFMGYIKDKPVLLSLMKKYTIDDLVKGLKLVIKNSTSSEDLLNSSKISLKHTDMEYYNVPNSNEVTKENIKSGLLNGTFTFTHDEVPEDKCLISLKYSYKCNVIYNDMNGISNLCRQVTRSKNININEFRSSIKYIINDYDVENLEDVMNEFVGLQGTDNTINYLKHLKNELKTWKSIIDRAQESCYYLTFFSARHILAFYDYFMLEELNKENEEACKLLIRFVNNKAQLPPHAPKQMRKLETTKQHIMSDIVTNDKLFIFAYTDKTKVPNIIMLLYKELKIFVKRSVFASNDGYENCLFCIANLENYLLTLLCHQELGTFQYILDQYSLEVQDINGLDNEMMQEIYQKLCPNILCISSNLSGQGKTEWIKEASFSKNKIPRSFLISDYMNFEYLVNKIKEYKFKDIESLHAYQYFIKTFIYIEIASSAKEQLLNHIPILKFLPFKNLSWSIENLRVSQEVTSPIQVVCHYLNIYDHGEIDTKEMIKIFYPLDI</sequence>
<keyword evidence="1" id="KW-0175">Coiled coil</keyword>
<name>A0A397TGM4_9GLOM</name>
<dbReference type="Proteomes" id="UP000265703">
    <property type="component" value="Unassembled WGS sequence"/>
</dbReference>
<organism evidence="2 3">
    <name type="scientific">Glomus cerebriforme</name>
    <dbReference type="NCBI Taxonomy" id="658196"/>
    <lineage>
        <taxon>Eukaryota</taxon>
        <taxon>Fungi</taxon>
        <taxon>Fungi incertae sedis</taxon>
        <taxon>Mucoromycota</taxon>
        <taxon>Glomeromycotina</taxon>
        <taxon>Glomeromycetes</taxon>
        <taxon>Glomerales</taxon>
        <taxon>Glomeraceae</taxon>
        <taxon>Glomus</taxon>
    </lineage>
</organism>
<protein>
    <submittedName>
        <fullName evidence="2">Uncharacterized protein</fullName>
    </submittedName>
</protein>
<evidence type="ECO:0000256" key="1">
    <source>
        <dbReference type="SAM" id="Coils"/>
    </source>
</evidence>
<keyword evidence="3" id="KW-1185">Reference proteome</keyword>
<evidence type="ECO:0000313" key="3">
    <source>
        <dbReference type="Proteomes" id="UP000265703"/>
    </source>
</evidence>